<protein>
    <submittedName>
        <fullName evidence="1">Uncharacterized protein</fullName>
    </submittedName>
</protein>
<organism evidence="1 2">
    <name type="scientific">Castanea mollissima</name>
    <name type="common">Chinese chestnut</name>
    <dbReference type="NCBI Taxonomy" id="60419"/>
    <lineage>
        <taxon>Eukaryota</taxon>
        <taxon>Viridiplantae</taxon>
        <taxon>Streptophyta</taxon>
        <taxon>Embryophyta</taxon>
        <taxon>Tracheophyta</taxon>
        <taxon>Spermatophyta</taxon>
        <taxon>Magnoliopsida</taxon>
        <taxon>eudicotyledons</taxon>
        <taxon>Gunneridae</taxon>
        <taxon>Pentapetalae</taxon>
        <taxon>rosids</taxon>
        <taxon>fabids</taxon>
        <taxon>Fagales</taxon>
        <taxon>Fagaceae</taxon>
        <taxon>Castanea</taxon>
    </lineage>
</organism>
<gene>
    <name evidence="1" type="ORF">CMV_015745</name>
</gene>
<evidence type="ECO:0000313" key="2">
    <source>
        <dbReference type="Proteomes" id="UP000737018"/>
    </source>
</evidence>
<evidence type="ECO:0000313" key="1">
    <source>
        <dbReference type="EMBL" id="KAF3959438.1"/>
    </source>
</evidence>
<dbReference type="PANTHER" id="PTHR35021">
    <property type="match status" value="1"/>
</dbReference>
<dbReference type="OrthoDB" id="992742at2759"/>
<reference evidence="1" key="1">
    <citation type="submission" date="2020-03" db="EMBL/GenBank/DDBJ databases">
        <title>Castanea mollissima Vanexum genome sequencing.</title>
        <authorList>
            <person name="Staton M."/>
        </authorList>
    </citation>
    <scope>NUCLEOTIDE SEQUENCE</scope>
    <source>
        <tissue evidence="1">Leaf</tissue>
    </source>
</reference>
<name>A0A8J4R9H9_9ROSI</name>
<proteinExistence type="predicted"/>
<dbReference type="Proteomes" id="UP000737018">
    <property type="component" value="Unassembled WGS sequence"/>
</dbReference>
<dbReference type="EMBL" id="JRKL02002331">
    <property type="protein sequence ID" value="KAF3959438.1"/>
    <property type="molecule type" value="Genomic_DNA"/>
</dbReference>
<dbReference type="PANTHER" id="PTHR35021:SF8">
    <property type="entry name" value="FIBER PROTEIN FB17"/>
    <property type="match status" value="1"/>
</dbReference>
<dbReference type="AlphaFoldDB" id="A0A8J4R9H9"/>
<accession>A0A8J4R9H9</accession>
<sequence>MWQNKFKQVKQTSTLSDILGSSRKDVIEELSNVSIAMKAFTMEEDDHYKDSECSEDFLFSDEAYTQFMKFLDSGKGNPDPWKDPEEYVNIEDYIVPLRLANILRQLLSRNGDISAKSMLSPMARLYLFMALYECIYSMTNTRVVDISKDLLLKWWTCLKMLQTTGFEIQFAFNHLKRVADAYFGLCVEKRVDKIDNDIFELHKDLQNLQIKIKALEKEHGLVSMSRVPSDPLIRNDCQGEACQTVSRKIPDDRWVPDDLRYLTTH</sequence>
<keyword evidence="2" id="KW-1185">Reference proteome</keyword>
<comment type="caution">
    <text evidence="1">The sequence shown here is derived from an EMBL/GenBank/DDBJ whole genome shotgun (WGS) entry which is preliminary data.</text>
</comment>